<evidence type="ECO:0000313" key="1">
    <source>
        <dbReference type="EMBL" id="XCA85074.1"/>
    </source>
</evidence>
<name>A0AAU7YQP1_9CLOS</name>
<dbReference type="SMART" id="SM00205">
    <property type="entry name" value="THN"/>
    <property type="match status" value="1"/>
</dbReference>
<dbReference type="PROSITE" id="PS51367">
    <property type="entry name" value="THAUMATIN_2"/>
    <property type="match status" value="1"/>
</dbReference>
<reference evidence="1" key="1">
    <citation type="submission" date="2024-06" db="EMBL/GenBank/DDBJ databases">
        <title>Olive leaf mottling virus (OLMV): a new member of the genus Olivavirus in the family Closteroviridae.</title>
        <authorList>
            <person name="Ruiz-Garcia A.B."/>
            <person name="Olmos A."/>
        </authorList>
    </citation>
    <scope>NUCLEOTIDE SEQUENCE</scope>
    <source>
        <strain evidence="1">OLMV167.95</strain>
    </source>
</reference>
<proteinExistence type="predicted"/>
<accession>A0AAU7YQP1</accession>
<dbReference type="InterPro" id="IPR001938">
    <property type="entry name" value="Thaumatin"/>
</dbReference>
<dbReference type="EMBL" id="PP928841">
    <property type="protein sequence ID" value="XCA85074.1"/>
    <property type="molecule type" value="Genomic_RNA"/>
</dbReference>
<dbReference type="SUPFAM" id="SSF49870">
    <property type="entry name" value="Osmotin, thaumatin-like protein"/>
    <property type="match status" value="1"/>
</dbReference>
<organism evidence="1">
    <name type="scientific">Olive leaf mottling virus</name>
    <dbReference type="NCBI Taxonomy" id="3162628"/>
    <lineage>
        <taxon>Viruses</taxon>
        <taxon>Riboviria</taxon>
        <taxon>Orthornavirae</taxon>
        <taxon>Kitrinoviricota</taxon>
        <taxon>Alsuviricetes</taxon>
        <taxon>Martellivirales</taxon>
        <taxon>Closteroviridae</taxon>
        <taxon>Olivavirus</taxon>
    </lineage>
</organism>
<dbReference type="Pfam" id="PF00314">
    <property type="entry name" value="Thaumatin"/>
    <property type="match status" value="1"/>
</dbReference>
<dbReference type="InterPro" id="IPR037176">
    <property type="entry name" value="Osmotin/thaumatin-like_sf"/>
</dbReference>
<protein>
    <submittedName>
        <fullName evidence="1">Thaumatin-like protein</fullName>
    </submittedName>
</protein>
<dbReference type="Gene3D" id="2.60.110.10">
    <property type="entry name" value="Thaumatin"/>
    <property type="match status" value="1"/>
</dbReference>
<gene>
    <name evidence="1" type="primary">ORF2</name>
</gene>
<sequence>MALNFGRRFLNFFLLIFIFFPQFNETLLLPNICLYDNNYQLVKVLAKGEIWDFQPVGQAKRLTLTDCGPIDLRYGYTLFEFTVTPSTTYYDISLVDGYSVPFSVRCSSNGDESVWTNLCYDDCDFTRTLNTCSSPCKISPNVEDCCLPPKYQGSCPSNTWKMSLLNRTGNVYLQPYDDSSALHTCQGYFSFSF</sequence>